<evidence type="ECO:0000256" key="8">
    <source>
        <dbReference type="ARBA" id="ARBA00025044"/>
    </source>
</evidence>
<protein>
    <recommendedName>
        <fullName evidence="3">Flagellar motor switch protein FliN</fullName>
    </recommendedName>
</protein>
<keyword evidence="4" id="KW-1003">Cell membrane</keyword>
<dbReference type="PRINTS" id="PR00956">
    <property type="entry name" value="FLGMOTORFLIN"/>
</dbReference>
<dbReference type="RefSeq" id="WP_115012393.1">
    <property type="nucleotide sequence ID" value="NZ_UGHV01000003.1"/>
</dbReference>
<dbReference type="NCBIfam" id="TIGR02480">
    <property type="entry name" value="fliN"/>
    <property type="match status" value="1"/>
</dbReference>
<dbReference type="GO" id="GO:0006935">
    <property type="term" value="P:chemotaxis"/>
    <property type="evidence" value="ECO:0007669"/>
    <property type="project" value="UniProtKB-KW"/>
</dbReference>
<comment type="similarity">
    <text evidence="2">Belongs to the FliN/MopA/SpaO family.</text>
</comment>
<comment type="function">
    <text evidence="8">FliM is one of three proteins (FliG, FliN, FliM) that forms the rotor-mounted switch complex (C ring), located at the base of the basal body. This complex interacts with the CheY and CheZ chemotaxis proteins, in addition to contacting components of the motor that determine the direction of flagellar rotation.</text>
</comment>
<dbReference type="GO" id="GO:0005886">
    <property type="term" value="C:plasma membrane"/>
    <property type="evidence" value="ECO:0007669"/>
    <property type="project" value="UniProtKB-SubCell"/>
</dbReference>
<dbReference type="Proteomes" id="UP000254841">
    <property type="component" value="Unassembled WGS sequence"/>
</dbReference>
<dbReference type="GO" id="GO:0003774">
    <property type="term" value="F:cytoskeletal motor activity"/>
    <property type="evidence" value="ECO:0007669"/>
    <property type="project" value="InterPro"/>
</dbReference>
<dbReference type="InterPro" id="IPR001172">
    <property type="entry name" value="FliN_T3SS_HrcQb"/>
</dbReference>
<dbReference type="Pfam" id="PF01052">
    <property type="entry name" value="FliMN_C"/>
    <property type="match status" value="1"/>
</dbReference>
<accession>A0A377JKU8</accession>
<dbReference type="InterPro" id="IPR001543">
    <property type="entry name" value="FliN-like_C"/>
</dbReference>
<keyword evidence="10" id="KW-0969">Cilium</keyword>
<gene>
    <name evidence="10" type="primary">fliY</name>
    <name evidence="10" type="ORF">NCTC12410_01951</name>
</gene>
<keyword evidence="10" id="KW-0966">Cell projection</keyword>
<keyword evidence="10" id="KW-0282">Flagellum</keyword>
<evidence type="ECO:0000256" key="2">
    <source>
        <dbReference type="ARBA" id="ARBA00009226"/>
    </source>
</evidence>
<dbReference type="GO" id="GO:0071973">
    <property type="term" value="P:bacterial-type flagellum-dependent cell motility"/>
    <property type="evidence" value="ECO:0007669"/>
    <property type="project" value="InterPro"/>
</dbReference>
<evidence type="ECO:0000256" key="7">
    <source>
        <dbReference type="ARBA" id="ARBA00023136"/>
    </source>
</evidence>
<dbReference type="InterPro" id="IPR012826">
    <property type="entry name" value="FliN"/>
</dbReference>
<evidence type="ECO:0000256" key="4">
    <source>
        <dbReference type="ARBA" id="ARBA00022475"/>
    </source>
</evidence>
<dbReference type="SUPFAM" id="SSF101801">
    <property type="entry name" value="Surface presentation of antigens (SPOA)"/>
    <property type="match status" value="1"/>
</dbReference>
<feature type="domain" description="Flagellar motor switch protein FliN-like C-terminal" evidence="9">
    <location>
        <begin position="197"/>
        <end position="265"/>
    </location>
</feature>
<dbReference type="SUPFAM" id="SSF103039">
    <property type="entry name" value="CheC-like"/>
    <property type="match status" value="1"/>
</dbReference>
<dbReference type="AlphaFoldDB" id="A0A377JKU8"/>
<dbReference type="PANTHER" id="PTHR43484">
    <property type="match status" value="1"/>
</dbReference>
<proteinExistence type="inferred from homology"/>
<dbReference type="EMBL" id="UGHV01000003">
    <property type="protein sequence ID" value="STP06412.1"/>
    <property type="molecule type" value="Genomic_DNA"/>
</dbReference>
<dbReference type="NCBIfam" id="NF006272">
    <property type="entry name" value="PRK08432.1"/>
    <property type="match status" value="1"/>
</dbReference>
<dbReference type="Gene3D" id="2.30.330.10">
    <property type="entry name" value="SpoA-like"/>
    <property type="match status" value="1"/>
</dbReference>
<dbReference type="PANTHER" id="PTHR43484:SF1">
    <property type="entry name" value="FLAGELLAR MOTOR SWITCH PROTEIN FLIN"/>
    <property type="match status" value="1"/>
</dbReference>
<name>A0A377JKU8_9HELI</name>
<comment type="subcellular location">
    <subcellularLocation>
        <location evidence="1">Cell membrane</location>
        <topology evidence="1">Peripheral membrane protein</topology>
        <orientation evidence="1">Cytoplasmic side</orientation>
    </subcellularLocation>
</comment>
<dbReference type="Gene3D" id="3.40.1550.10">
    <property type="entry name" value="CheC-like"/>
    <property type="match status" value="1"/>
</dbReference>
<organism evidence="10 11">
    <name type="scientific">Helicobacter canis</name>
    <dbReference type="NCBI Taxonomy" id="29419"/>
    <lineage>
        <taxon>Bacteria</taxon>
        <taxon>Pseudomonadati</taxon>
        <taxon>Campylobacterota</taxon>
        <taxon>Epsilonproteobacteria</taxon>
        <taxon>Campylobacterales</taxon>
        <taxon>Helicobacteraceae</taxon>
        <taxon>Helicobacter</taxon>
    </lineage>
</organism>
<dbReference type="GO" id="GO:0009425">
    <property type="term" value="C:bacterial-type flagellum basal body"/>
    <property type="evidence" value="ECO:0007669"/>
    <property type="project" value="InterPro"/>
</dbReference>
<dbReference type="OrthoDB" id="9773459at2"/>
<evidence type="ECO:0000256" key="1">
    <source>
        <dbReference type="ARBA" id="ARBA00004413"/>
    </source>
</evidence>
<dbReference type="InterPro" id="IPR036429">
    <property type="entry name" value="SpoA-like_sf"/>
</dbReference>
<evidence type="ECO:0000259" key="9">
    <source>
        <dbReference type="Pfam" id="PF01052"/>
    </source>
</evidence>
<keyword evidence="5" id="KW-0145">Chemotaxis</keyword>
<dbReference type="InterPro" id="IPR028976">
    <property type="entry name" value="CheC-like_sf"/>
</dbReference>
<evidence type="ECO:0000313" key="10">
    <source>
        <dbReference type="EMBL" id="STP06412.1"/>
    </source>
</evidence>
<keyword evidence="6" id="KW-0283">Flagellar rotation</keyword>
<sequence length="278" mass="29794">MEQFIKLLAQEATQTIEGLTGSTPTIANVKSGAVADLVKNFPCAITTISFTGDTIGTIAIINPIDLTTALSDLMLGGDGQSQPEATNDDLDALKEINSNILGAVSTAMGSQKDLPKISFAPQKIEIIQNANSLGGFTEAYEFSFSLNSINSNTFFLVSPSFLQLFKADASEGQADTMGDGQSRSMLHPDEIRNIGMLLDVKLTVKVRIGQKKMLLKDVISMDIGSVVELNQLANDPLEVLIDDKVIAKGEVVIVDGNFGIQITDIGTKRERLEQLRGS</sequence>
<dbReference type="InterPro" id="IPR051469">
    <property type="entry name" value="FliN/MopA/SpaO"/>
</dbReference>
<evidence type="ECO:0000313" key="11">
    <source>
        <dbReference type="Proteomes" id="UP000254841"/>
    </source>
</evidence>
<evidence type="ECO:0000256" key="3">
    <source>
        <dbReference type="ARBA" id="ARBA00021897"/>
    </source>
</evidence>
<evidence type="ECO:0000256" key="6">
    <source>
        <dbReference type="ARBA" id="ARBA00022779"/>
    </source>
</evidence>
<keyword evidence="7" id="KW-0472">Membrane</keyword>
<reference evidence="10 11" key="1">
    <citation type="submission" date="2018-06" db="EMBL/GenBank/DDBJ databases">
        <authorList>
            <consortium name="Pathogen Informatics"/>
            <person name="Doyle S."/>
        </authorList>
    </citation>
    <scope>NUCLEOTIDE SEQUENCE [LARGE SCALE GENOMIC DNA]</scope>
    <source>
        <strain evidence="10 11">NCTC12410</strain>
    </source>
</reference>
<evidence type="ECO:0000256" key="5">
    <source>
        <dbReference type="ARBA" id="ARBA00022500"/>
    </source>
</evidence>